<dbReference type="PANTHER" id="PTHR11258:SF11">
    <property type="entry name" value="C2H2-TYPE DOMAIN-CONTAINING PROTEIN"/>
    <property type="match status" value="1"/>
</dbReference>
<reference evidence="1 2" key="1">
    <citation type="journal article" date="2023" name="Commun. Biol.">
        <title>Reorganization of the ancestral sex-determining regions during the evolution of trioecy in Pleodorina starrii.</title>
        <authorList>
            <person name="Takahashi K."/>
            <person name="Suzuki S."/>
            <person name="Kawai-Toyooka H."/>
            <person name="Yamamoto K."/>
            <person name="Hamaji T."/>
            <person name="Ootsuki R."/>
            <person name="Yamaguchi H."/>
            <person name="Kawachi M."/>
            <person name="Higashiyama T."/>
            <person name="Nozaki H."/>
        </authorList>
    </citation>
    <scope>NUCLEOTIDE SEQUENCE [LARGE SCALE GENOMIC DNA]</scope>
    <source>
        <strain evidence="1 2">NIES-4479</strain>
    </source>
</reference>
<gene>
    <name evidence="1" type="primary">PLEST005498</name>
    <name evidence="1" type="ORF">PLESTB_001333900</name>
</gene>
<dbReference type="PROSITE" id="PS50152">
    <property type="entry name" value="25A_SYNTH_3"/>
    <property type="match status" value="1"/>
</dbReference>
<evidence type="ECO:0000313" key="1">
    <source>
        <dbReference type="EMBL" id="GLC58213.1"/>
    </source>
</evidence>
<comment type="caution">
    <text evidence="1">The sequence shown here is derived from an EMBL/GenBank/DDBJ whole genome shotgun (WGS) entry which is preliminary data.</text>
</comment>
<proteinExistence type="predicted"/>
<dbReference type="GO" id="GO:0005829">
    <property type="term" value="C:cytosol"/>
    <property type="evidence" value="ECO:0007669"/>
    <property type="project" value="TreeGrafter"/>
</dbReference>
<dbReference type="Gene3D" id="1.10.1410.20">
    <property type="entry name" value="2'-5'-oligoadenylate synthetase 1, domain 2"/>
    <property type="match status" value="1"/>
</dbReference>
<dbReference type="GO" id="GO:0016020">
    <property type="term" value="C:membrane"/>
    <property type="evidence" value="ECO:0007669"/>
    <property type="project" value="TreeGrafter"/>
</dbReference>
<dbReference type="AlphaFoldDB" id="A0A9W6F6L3"/>
<accession>A0A9W6F6L3</accession>
<sequence length="412" mass="46023">MQEFRAFNTVVTLATNKDKDVEENCGKAIHKLQGIVQCRVEAVKVDRMVPAGSFGRRTMVRGAFDVDLLVFVNEFNGRPMVWEDEAQLTNMRFKVMQVLRNAEYDVEVQHGRGYAGALKLRMYPDNDPHHLVEVDLMLLPNRAKGNVPSAAVLQYQALTQPVYSQPWAHSADPTREAALSEALMELVRETHDQVKGVVRLLKAWYKYGLVPAGIVQHVPSVLLEVVVLAAAQSQAGRLPEPIWGGVVLQSGYISETREVPLTLMRESLRLLAAAAEGKEDVVVERRGRCKWGYSRAVAERCAHVWGRDRVVILHPIDPTCNIAKPRPGKPSPDWRALAAEARSLYDTLDEPTNLRSPGTAMARAVAKLEAFDRYQQQPQRQPTILAPRHGYEYEYEYGSGSGLGYGTETAAR</sequence>
<dbReference type="GO" id="GO:0003725">
    <property type="term" value="F:double-stranded RNA binding"/>
    <property type="evidence" value="ECO:0007669"/>
    <property type="project" value="TreeGrafter"/>
</dbReference>
<dbReference type="InterPro" id="IPR043519">
    <property type="entry name" value="NT_sf"/>
</dbReference>
<dbReference type="GO" id="GO:0005654">
    <property type="term" value="C:nucleoplasm"/>
    <property type="evidence" value="ECO:0007669"/>
    <property type="project" value="TreeGrafter"/>
</dbReference>
<dbReference type="Gene3D" id="3.30.460.10">
    <property type="entry name" value="Beta Polymerase, domain 2"/>
    <property type="match status" value="1"/>
</dbReference>
<dbReference type="EMBL" id="BRXU01000022">
    <property type="protein sequence ID" value="GLC58213.1"/>
    <property type="molecule type" value="Genomic_DNA"/>
</dbReference>
<dbReference type="SUPFAM" id="SSF81301">
    <property type="entry name" value="Nucleotidyltransferase"/>
    <property type="match status" value="1"/>
</dbReference>
<name>A0A9W6F6L3_9CHLO</name>
<dbReference type="Proteomes" id="UP001165080">
    <property type="component" value="Unassembled WGS sequence"/>
</dbReference>
<dbReference type="PANTHER" id="PTHR11258">
    <property type="entry name" value="2-5 OLIGOADENYLATE SYNTHETASE"/>
    <property type="match status" value="1"/>
</dbReference>
<organism evidence="1 2">
    <name type="scientific">Pleodorina starrii</name>
    <dbReference type="NCBI Taxonomy" id="330485"/>
    <lineage>
        <taxon>Eukaryota</taxon>
        <taxon>Viridiplantae</taxon>
        <taxon>Chlorophyta</taxon>
        <taxon>core chlorophytes</taxon>
        <taxon>Chlorophyceae</taxon>
        <taxon>CS clade</taxon>
        <taxon>Chlamydomonadales</taxon>
        <taxon>Volvocaceae</taxon>
        <taxon>Pleodorina</taxon>
    </lineage>
</organism>
<keyword evidence="2" id="KW-1185">Reference proteome</keyword>
<protein>
    <submittedName>
        <fullName evidence="1">Uncharacterized protein</fullName>
    </submittedName>
</protein>
<dbReference type="GO" id="GO:0001730">
    <property type="term" value="F:2'-5'-oligoadenylate synthetase activity"/>
    <property type="evidence" value="ECO:0007669"/>
    <property type="project" value="TreeGrafter"/>
</dbReference>
<evidence type="ECO:0000313" key="2">
    <source>
        <dbReference type="Proteomes" id="UP001165080"/>
    </source>
</evidence>